<feature type="transmembrane region" description="Helical" evidence="5">
    <location>
        <begin position="43"/>
        <end position="63"/>
    </location>
</feature>
<protein>
    <submittedName>
        <fullName evidence="8">Putative O-glycosylation ligase, exosortase A system-associated</fullName>
    </submittedName>
</protein>
<keyword evidence="9" id="KW-1185">Reference proteome</keyword>
<keyword evidence="8" id="KW-0436">Ligase</keyword>
<dbReference type="InterPro" id="IPR017528">
    <property type="entry name" value="CHP03097O-antigen_lig-rel"/>
</dbReference>
<sequence>MRDIILLFAFVAIIPYIFKRPVVGAMAYAVVSLMNPHRLSYGFTQNFAFAMYLSIITLVAVMVSREPKKIPMSPLVVMLVIFFGWMTVTTIFAQVPAAAWQDWDRFSKIILMIFLTIMTVRTRKDAQMLAIVVALSIGFWGVKSGIFVIFSGGGEGMLGPRASFISDNNTLALALVTITPLLVYLVTQVHGKWLKRAVLAMAALTALGAIGSYSRGAFLAVFMMGFFLWLKSHHKLKTGIAFLLLVPIVLLAMPEEWIGRMHTIQTYDEDASATGRINSWLFAINIANEFVLGGGPNVFAPHMFMLYAPEPERYYDAHSIYFQVLGEQGYIGLAIFLTMFLVAWRLGSRVIRFCRDKPDLAWALMLARMCHVSIIGYMTAGAFLTLAYYDLIYYVFAILIVLDKVLIRMPVQEDIPPMRIPFMQDRINRWLGKAPDARAQS</sequence>
<reference evidence="8 9" key="1">
    <citation type="submission" date="2018-05" db="EMBL/GenBank/DDBJ databases">
        <title>Complete genome sequence of Massilia oculi sp. nov. CCUG 43427T (=DSM 26321T), the type strain of M. oculi, and comparison with genome sequences of other Massilia strains.</title>
        <authorList>
            <person name="Zhu B."/>
        </authorList>
    </citation>
    <scope>NUCLEOTIDE SEQUENCE [LARGE SCALE GENOMIC DNA]</scope>
    <source>
        <strain evidence="8 9">CCUG 43427</strain>
    </source>
</reference>
<dbReference type="Proteomes" id="UP000245820">
    <property type="component" value="Chromosome"/>
</dbReference>
<feature type="transmembrane region" description="Helical" evidence="5">
    <location>
        <begin position="236"/>
        <end position="253"/>
    </location>
</feature>
<accession>A0A2S2DK98</accession>
<keyword evidence="4 5" id="KW-0472">Membrane</keyword>
<dbReference type="InterPro" id="IPR051533">
    <property type="entry name" value="WaaL-like"/>
</dbReference>
<dbReference type="PANTHER" id="PTHR37422">
    <property type="entry name" value="TEICHURONIC ACID BIOSYNTHESIS PROTEIN TUAE"/>
    <property type="match status" value="1"/>
</dbReference>
<evidence type="ECO:0000259" key="7">
    <source>
        <dbReference type="Pfam" id="PF19358"/>
    </source>
</evidence>
<dbReference type="OrthoDB" id="9772644at2"/>
<evidence type="ECO:0000256" key="1">
    <source>
        <dbReference type="ARBA" id="ARBA00004141"/>
    </source>
</evidence>
<feature type="transmembrane region" description="Helical" evidence="5">
    <location>
        <begin position="329"/>
        <end position="348"/>
    </location>
</feature>
<organism evidence="8 9">
    <name type="scientific">Massilia oculi</name>
    <dbReference type="NCBI Taxonomy" id="945844"/>
    <lineage>
        <taxon>Bacteria</taxon>
        <taxon>Pseudomonadati</taxon>
        <taxon>Pseudomonadota</taxon>
        <taxon>Betaproteobacteria</taxon>
        <taxon>Burkholderiales</taxon>
        <taxon>Oxalobacteraceae</taxon>
        <taxon>Telluria group</taxon>
        <taxon>Massilia</taxon>
    </lineage>
</organism>
<evidence type="ECO:0000256" key="2">
    <source>
        <dbReference type="ARBA" id="ARBA00022692"/>
    </source>
</evidence>
<dbReference type="GO" id="GO:0016020">
    <property type="term" value="C:membrane"/>
    <property type="evidence" value="ECO:0007669"/>
    <property type="project" value="UniProtKB-SubCell"/>
</dbReference>
<dbReference type="RefSeq" id="WP_109345610.1">
    <property type="nucleotide sequence ID" value="NZ_CP029343.1"/>
</dbReference>
<dbReference type="GO" id="GO:0016874">
    <property type="term" value="F:ligase activity"/>
    <property type="evidence" value="ECO:0007669"/>
    <property type="project" value="UniProtKB-KW"/>
</dbReference>
<evidence type="ECO:0000313" key="8">
    <source>
        <dbReference type="EMBL" id="AWL05276.1"/>
    </source>
</evidence>
<dbReference type="PANTHER" id="PTHR37422:SF13">
    <property type="entry name" value="LIPOPOLYSACCHARIDE BIOSYNTHESIS PROTEIN PA4999-RELATED"/>
    <property type="match status" value="1"/>
</dbReference>
<keyword evidence="3 5" id="KW-1133">Transmembrane helix</keyword>
<feature type="transmembrane region" description="Helical" evidence="5">
    <location>
        <begin position="360"/>
        <end position="385"/>
    </location>
</feature>
<feature type="transmembrane region" description="Helical" evidence="5">
    <location>
        <begin position="106"/>
        <end position="122"/>
    </location>
</feature>
<evidence type="ECO:0000256" key="3">
    <source>
        <dbReference type="ARBA" id="ARBA00022989"/>
    </source>
</evidence>
<dbReference type="EMBL" id="CP029343">
    <property type="protein sequence ID" value="AWL05276.1"/>
    <property type="molecule type" value="Genomic_DNA"/>
</dbReference>
<dbReference type="Pfam" id="PF19358">
    <property type="entry name" value="DUF5935"/>
    <property type="match status" value="1"/>
</dbReference>
<dbReference type="InterPro" id="IPR045979">
    <property type="entry name" value="DUF5935"/>
</dbReference>
<proteinExistence type="predicted"/>
<dbReference type="NCBIfam" id="TIGR03097">
    <property type="entry name" value="PEP_O_lig_1"/>
    <property type="match status" value="1"/>
</dbReference>
<feature type="transmembrane region" description="Helical" evidence="5">
    <location>
        <begin position="75"/>
        <end position="100"/>
    </location>
</feature>
<feature type="transmembrane region" description="Helical" evidence="5">
    <location>
        <begin position="170"/>
        <end position="187"/>
    </location>
</feature>
<dbReference type="InterPro" id="IPR007016">
    <property type="entry name" value="O-antigen_ligase-rel_domated"/>
</dbReference>
<evidence type="ECO:0000256" key="4">
    <source>
        <dbReference type="ARBA" id="ARBA00023136"/>
    </source>
</evidence>
<evidence type="ECO:0000256" key="5">
    <source>
        <dbReference type="SAM" id="Phobius"/>
    </source>
</evidence>
<gene>
    <name evidence="8" type="ORF">DIR46_13120</name>
</gene>
<feature type="transmembrane region" description="Helical" evidence="5">
    <location>
        <begin position="199"/>
        <end position="230"/>
    </location>
</feature>
<dbReference type="AlphaFoldDB" id="A0A2S2DK98"/>
<dbReference type="Pfam" id="PF04932">
    <property type="entry name" value="Wzy_C"/>
    <property type="match status" value="1"/>
</dbReference>
<evidence type="ECO:0000313" key="9">
    <source>
        <dbReference type="Proteomes" id="UP000245820"/>
    </source>
</evidence>
<keyword evidence="2 5" id="KW-0812">Transmembrane</keyword>
<evidence type="ECO:0000259" key="6">
    <source>
        <dbReference type="Pfam" id="PF04932"/>
    </source>
</evidence>
<feature type="domain" description="O-antigen ligase-related" evidence="6">
    <location>
        <begin position="201"/>
        <end position="337"/>
    </location>
</feature>
<feature type="transmembrane region" description="Helical" evidence="5">
    <location>
        <begin position="129"/>
        <end position="150"/>
    </location>
</feature>
<dbReference type="KEGG" id="mtim:DIR46_13120"/>
<comment type="subcellular location">
    <subcellularLocation>
        <location evidence="1">Membrane</location>
        <topology evidence="1">Multi-pass membrane protein</topology>
    </subcellularLocation>
</comment>
<name>A0A2S2DK98_9BURK</name>
<feature type="domain" description="DUF5935" evidence="7">
    <location>
        <begin position="1"/>
        <end position="187"/>
    </location>
</feature>